<protein>
    <recommendedName>
        <fullName evidence="8">Phosphoribosylformylglycinamidine synthase subunit PurQ</fullName>
        <shortName evidence="8">FGAM synthase</shortName>
        <ecNumber evidence="8">6.3.5.3</ecNumber>
    </recommendedName>
    <alternativeName>
        <fullName evidence="8">Formylglycinamide ribonucleotide amidotransferase subunit I</fullName>
        <shortName evidence="8">FGAR amidotransferase I</shortName>
        <shortName evidence="8">FGAR-AT I</shortName>
    </alternativeName>
    <alternativeName>
        <fullName evidence="8">Glutaminase PurQ</fullName>
        <ecNumber evidence="8">3.5.1.2</ecNumber>
    </alternativeName>
    <alternativeName>
        <fullName evidence="8">Phosphoribosylformylglycinamidine synthase subunit I</fullName>
    </alternativeName>
</protein>
<keyword evidence="4 8" id="KW-0658">Purine biosynthesis</keyword>
<evidence type="ECO:0000256" key="7">
    <source>
        <dbReference type="ARBA" id="ARBA00022962"/>
    </source>
</evidence>
<comment type="subunit">
    <text evidence="8">Part of the FGAM synthase complex composed of 1 PurL, 1 PurQ and 2 PurS subunits.</text>
</comment>
<dbReference type="UniPathway" id="UPA00074">
    <property type="reaction ID" value="UER00128"/>
</dbReference>
<dbReference type="GO" id="GO:0006189">
    <property type="term" value="P:'de novo' IMP biosynthetic process"/>
    <property type="evidence" value="ECO:0007669"/>
    <property type="project" value="UniProtKB-UniRule"/>
</dbReference>
<evidence type="ECO:0000256" key="6">
    <source>
        <dbReference type="ARBA" id="ARBA00022840"/>
    </source>
</evidence>
<dbReference type="InterPro" id="IPR010075">
    <property type="entry name" value="PRibForGlyAmidine_synth_PurQ"/>
</dbReference>
<keyword evidence="6 8" id="KW-0067">ATP-binding</keyword>
<accession>A0A6B0YRV7</accession>
<keyword evidence="2 8" id="KW-0436">Ligase</keyword>
<evidence type="ECO:0000256" key="5">
    <source>
        <dbReference type="ARBA" id="ARBA00022801"/>
    </source>
</evidence>
<comment type="subcellular location">
    <subcellularLocation>
        <location evidence="8">Cytoplasm</location>
    </subcellularLocation>
</comment>
<evidence type="ECO:0000256" key="2">
    <source>
        <dbReference type="ARBA" id="ARBA00022598"/>
    </source>
</evidence>
<name>A0A6B0YRV7_9CHLR</name>
<feature type="active site" evidence="8">
    <location>
        <position position="235"/>
    </location>
</feature>
<dbReference type="PANTHER" id="PTHR10099:SF1">
    <property type="entry name" value="PHOSPHORIBOSYLFORMYLGLYCINAMIDINE SYNTHASE"/>
    <property type="match status" value="1"/>
</dbReference>
<dbReference type="HAMAP" id="MF_00421">
    <property type="entry name" value="PurQ"/>
    <property type="match status" value="1"/>
</dbReference>
<reference evidence="9" key="1">
    <citation type="submission" date="2019-09" db="EMBL/GenBank/DDBJ databases">
        <title>Characterisation of the sponge microbiome using genome-centric metagenomics.</title>
        <authorList>
            <person name="Engelberts J.P."/>
            <person name="Robbins S.J."/>
            <person name="De Goeij J.M."/>
            <person name="Aranda M."/>
            <person name="Bell S.C."/>
            <person name="Webster N.S."/>
        </authorList>
    </citation>
    <scope>NUCLEOTIDE SEQUENCE</scope>
    <source>
        <strain evidence="9">SB0664_bin_27</strain>
    </source>
</reference>
<dbReference type="AlphaFoldDB" id="A0A6B0YRV7"/>
<evidence type="ECO:0000256" key="3">
    <source>
        <dbReference type="ARBA" id="ARBA00022741"/>
    </source>
</evidence>
<dbReference type="PROSITE" id="PS51273">
    <property type="entry name" value="GATASE_TYPE_1"/>
    <property type="match status" value="1"/>
</dbReference>
<keyword evidence="7 8" id="KW-0315">Glutamine amidotransferase</keyword>
<keyword evidence="1 8" id="KW-0963">Cytoplasm</keyword>
<dbReference type="InterPro" id="IPR029062">
    <property type="entry name" value="Class_I_gatase-like"/>
</dbReference>
<dbReference type="GO" id="GO:0005524">
    <property type="term" value="F:ATP binding"/>
    <property type="evidence" value="ECO:0007669"/>
    <property type="project" value="UniProtKB-KW"/>
</dbReference>
<comment type="function">
    <text evidence="8">Part of the phosphoribosylformylglycinamidine synthase complex involved in the purines biosynthetic pathway. Catalyzes the ATP-dependent conversion of formylglycinamide ribonucleotide (FGAR) and glutamine to yield formylglycinamidine ribonucleotide (FGAM) and glutamate. The FGAM synthase complex is composed of three subunits. PurQ produces an ammonia molecule by converting glutamine to glutamate. PurL transfers the ammonia molecule to FGAR to form FGAM in an ATP-dependent manner. PurS interacts with PurQ and PurL and is thought to assist in the transfer of the ammonia molecule from PurQ to PurL.</text>
</comment>
<dbReference type="GO" id="GO:0004642">
    <property type="term" value="F:phosphoribosylformylglycinamidine synthase activity"/>
    <property type="evidence" value="ECO:0007669"/>
    <property type="project" value="UniProtKB-UniRule"/>
</dbReference>
<keyword evidence="3 8" id="KW-0547">Nucleotide-binding</keyword>
<sequence>MNLPILILHATGANRDAEAARACELAGATPHIVHINQLRAGIRRFSDFGMLVLPGGFSYGDALGAGVRQALDLNVFFQEELTEFIETGKPVLGICNGFQSLVKSGHLPGAADDTVRRSEGRHALRRRDVTLTHNVRERFECRWVHLAVEQGTRANCLAQIGEPVFCPVAHGEGNFQVADNEVLEQLEGEGLVAFRYVDSNGERAGGRYPLNPNGSVADIAGICNRAGNVVGLMPHPEDHVDPIQNPLADGKGLGLSLFRAMIASAAGH</sequence>
<dbReference type="Gene3D" id="3.40.50.880">
    <property type="match status" value="1"/>
</dbReference>
<dbReference type="NCBIfam" id="TIGR01737">
    <property type="entry name" value="FGAM_synth_I"/>
    <property type="match status" value="1"/>
</dbReference>
<comment type="catalytic activity">
    <reaction evidence="8">
        <text>L-glutamine + H2O = L-glutamate + NH4(+)</text>
        <dbReference type="Rhea" id="RHEA:15889"/>
        <dbReference type="ChEBI" id="CHEBI:15377"/>
        <dbReference type="ChEBI" id="CHEBI:28938"/>
        <dbReference type="ChEBI" id="CHEBI:29985"/>
        <dbReference type="ChEBI" id="CHEBI:58359"/>
        <dbReference type="EC" id="3.5.1.2"/>
    </reaction>
</comment>
<dbReference type="EC" id="6.3.5.3" evidence="8"/>
<dbReference type="PANTHER" id="PTHR10099">
    <property type="entry name" value="PHOSPHORIBOSYLFORMYLGLYCINAMIDINE SYNTHASE"/>
    <property type="match status" value="1"/>
</dbReference>
<feature type="active site" description="Nucleophile" evidence="8">
    <location>
        <position position="95"/>
    </location>
</feature>
<comment type="caution">
    <text evidence="9">The sequence shown here is derived from an EMBL/GenBank/DDBJ whole genome shotgun (WGS) entry which is preliminary data.</text>
</comment>
<comment type="pathway">
    <text evidence="8">Purine metabolism; IMP biosynthesis via de novo pathway; 5-amino-1-(5-phospho-D-ribosyl)imidazole from N(2)-formyl-N(1)-(5-phospho-D-ribosyl)glycinamide: step 1/2.</text>
</comment>
<evidence type="ECO:0000256" key="8">
    <source>
        <dbReference type="HAMAP-Rule" id="MF_00421"/>
    </source>
</evidence>
<keyword evidence="5 8" id="KW-0378">Hydrolase</keyword>
<feature type="active site" evidence="8">
    <location>
        <position position="237"/>
    </location>
</feature>
<dbReference type="GO" id="GO:0004359">
    <property type="term" value="F:glutaminase activity"/>
    <property type="evidence" value="ECO:0007669"/>
    <property type="project" value="UniProtKB-EC"/>
</dbReference>
<evidence type="ECO:0000256" key="4">
    <source>
        <dbReference type="ARBA" id="ARBA00022755"/>
    </source>
</evidence>
<dbReference type="SUPFAM" id="SSF52317">
    <property type="entry name" value="Class I glutamine amidotransferase-like"/>
    <property type="match status" value="1"/>
</dbReference>
<dbReference type="Pfam" id="PF13507">
    <property type="entry name" value="GATase_5"/>
    <property type="match status" value="1"/>
</dbReference>
<evidence type="ECO:0000313" key="9">
    <source>
        <dbReference type="EMBL" id="MXY93750.1"/>
    </source>
</evidence>
<comment type="catalytic activity">
    <reaction evidence="8">
        <text>N(2)-formyl-N(1)-(5-phospho-beta-D-ribosyl)glycinamide + L-glutamine + ATP + H2O = 2-formamido-N(1)-(5-O-phospho-beta-D-ribosyl)acetamidine + L-glutamate + ADP + phosphate + H(+)</text>
        <dbReference type="Rhea" id="RHEA:17129"/>
        <dbReference type="ChEBI" id="CHEBI:15377"/>
        <dbReference type="ChEBI" id="CHEBI:15378"/>
        <dbReference type="ChEBI" id="CHEBI:29985"/>
        <dbReference type="ChEBI" id="CHEBI:30616"/>
        <dbReference type="ChEBI" id="CHEBI:43474"/>
        <dbReference type="ChEBI" id="CHEBI:58359"/>
        <dbReference type="ChEBI" id="CHEBI:147286"/>
        <dbReference type="ChEBI" id="CHEBI:147287"/>
        <dbReference type="ChEBI" id="CHEBI:456216"/>
        <dbReference type="EC" id="6.3.5.3"/>
    </reaction>
</comment>
<dbReference type="EC" id="3.5.1.2" evidence="8"/>
<dbReference type="SMART" id="SM01211">
    <property type="entry name" value="GATase_5"/>
    <property type="match status" value="1"/>
</dbReference>
<dbReference type="GO" id="GO:0005737">
    <property type="term" value="C:cytoplasm"/>
    <property type="evidence" value="ECO:0007669"/>
    <property type="project" value="UniProtKB-SubCell"/>
</dbReference>
<proteinExistence type="inferred from homology"/>
<dbReference type="PIRSF" id="PIRSF001586">
    <property type="entry name" value="FGAM_synth_I"/>
    <property type="match status" value="1"/>
</dbReference>
<organism evidence="9">
    <name type="scientific">Caldilineaceae bacterium SB0664_bin_27</name>
    <dbReference type="NCBI Taxonomy" id="2605260"/>
    <lineage>
        <taxon>Bacteria</taxon>
        <taxon>Bacillati</taxon>
        <taxon>Chloroflexota</taxon>
        <taxon>Caldilineae</taxon>
        <taxon>Caldilineales</taxon>
        <taxon>Caldilineaceae</taxon>
    </lineage>
</organism>
<evidence type="ECO:0000256" key="1">
    <source>
        <dbReference type="ARBA" id="ARBA00022490"/>
    </source>
</evidence>
<dbReference type="EMBL" id="VXRG01000083">
    <property type="protein sequence ID" value="MXY93750.1"/>
    <property type="molecule type" value="Genomic_DNA"/>
</dbReference>
<gene>
    <name evidence="8 9" type="primary">purQ</name>
    <name evidence="9" type="ORF">F4Y42_09910</name>
</gene>